<feature type="domain" description="Antitoxin SocA-like Panacea" evidence="1">
    <location>
        <begin position="23"/>
        <end position="114"/>
    </location>
</feature>
<dbReference type="Proteomes" id="UP000441772">
    <property type="component" value="Unassembled WGS sequence"/>
</dbReference>
<organism evidence="2 3">
    <name type="scientific">Bifidobacterium leontopitheci</name>
    <dbReference type="NCBI Taxonomy" id="2650774"/>
    <lineage>
        <taxon>Bacteria</taxon>
        <taxon>Bacillati</taxon>
        <taxon>Actinomycetota</taxon>
        <taxon>Actinomycetes</taxon>
        <taxon>Bifidobacteriales</taxon>
        <taxon>Bifidobacteriaceae</taxon>
        <taxon>Bifidobacterium</taxon>
    </lineage>
</organism>
<dbReference type="AlphaFoldDB" id="A0A6I1GH76"/>
<dbReference type="RefSeq" id="WP_152234729.1">
    <property type="nucleotide sequence ID" value="NZ_JBHSKZ010000061.1"/>
</dbReference>
<protein>
    <recommendedName>
        <fullName evidence="1">Antitoxin SocA-like Panacea domain-containing protein</fullName>
    </recommendedName>
</protein>
<evidence type="ECO:0000259" key="1">
    <source>
        <dbReference type="Pfam" id="PF13274"/>
    </source>
</evidence>
<reference evidence="2 3" key="1">
    <citation type="submission" date="2019-09" db="EMBL/GenBank/DDBJ databases">
        <title>Characterization of the phylogenetic diversity of two novel species belonging to the genus Bifidobacterium: Bifidobacterium cebidarum sp. nov. and Bifidobacterium leontopitheci sp. nov.</title>
        <authorList>
            <person name="Lugli G.A."/>
            <person name="Duranti S."/>
            <person name="Milani C."/>
            <person name="Turroni F."/>
            <person name="Ventura M."/>
        </authorList>
    </citation>
    <scope>NUCLEOTIDE SEQUENCE [LARGE SCALE GENOMIC DNA]</scope>
    <source>
        <strain evidence="2 3">LMG 31471</strain>
    </source>
</reference>
<dbReference type="EMBL" id="WBVT01000022">
    <property type="protein sequence ID" value="KAB7790052.1"/>
    <property type="molecule type" value="Genomic_DNA"/>
</dbReference>
<accession>A0A6I1GH76</accession>
<gene>
    <name evidence="2" type="ORF">F7D09_1397</name>
</gene>
<keyword evidence="3" id="KW-1185">Reference proteome</keyword>
<dbReference type="Pfam" id="PF13274">
    <property type="entry name" value="SocA_Panacea"/>
    <property type="match status" value="1"/>
</dbReference>
<name>A0A6I1GH76_9BIFI</name>
<comment type="caution">
    <text evidence="2">The sequence shown here is derived from an EMBL/GenBank/DDBJ whole genome shotgun (WGS) entry which is preliminary data.</text>
</comment>
<evidence type="ECO:0000313" key="3">
    <source>
        <dbReference type="Proteomes" id="UP000441772"/>
    </source>
</evidence>
<evidence type="ECO:0000313" key="2">
    <source>
        <dbReference type="EMBL" id="KAB7790052.1"/>
    </source>
</evidence>
<sequence>MANIIDVAAYILRRYGPMTTMKLQKLAFYAQAESLAHHGSPLFADDFQAWRGGPVCKTLYARHRGMFIIRDGDLAADSDALNRTERGIVDDVCIALAVKTGNELSARTHREAPWCNSRQGLPANASCNNIIGKEAIASYYKVNPVIR</sequence>
<dbReference type="InterPro" id="IPR025272">
    <property type="entry name" value="SocA_Panacea"/>
</dbReference>
<proteinExistence type="predicted"/>